<feature type="non-terminal residue" evidence="2">
    <location>
        <position position="65"/>
    </location>
</feature>
<evidence type="ECO:0000313" key="2">
    <source>
        <dbReference type="EMBL" id="CAA9461110.1"/>
    </source>
</evidence>
<organism evidence="2">
    <name type="scientific">uncultured Rubrobacteraceae bacterium</name>
    <dbReference type="NCBI Taxonomy" id="349277"/>
    <lineage>
        <taxon>Bacteria</taxon>
        <taxon>Bacillati</taxon>
        <taxon>Actinomycetota</taxon>
        <taxon>Rubrobacteria</taxon>
        <taxon>Rubrobacterales</taxon>
        <taxon>Rubrobacteraceae</taxon>
        <taxon>environmental samples</taxon>
    </lineage>
</organism>
<evidence type="ECO:0000256" key="1">
    <source>
        <dbReference type="SAM" id="MobiDB-lite"/>
    </source>
</evidence>
<reference evidence="2" key="1">
    <citation type="submission" date="2020-02" db="EMBL/GenBank/DDBJ databases">
        <authorList>
            <person name="Meier V. D."/>
        </authorList>
    </citation>
    <scope>NUCLEOTIDE SEQUENCE</scope>
    <source>
        <strain evidence="2">AVDCRST_MAG25</strain>
    </source>
</reference>
<dbReference type="AlphaFoldDB" id="A0A6J4R168"/>
<dbReference type="EMBL" id="CADCVI010000054">
    <property type="protein sequence ID" value="CAA9461110.1"/>
    <property type="molecule type" value="Genomic_DNA"/>
</dbReference>
<name>A0A6J4R168_9ACTN</name>
<gene>
    <name evidence="2" type="ORF">AVDCRST_MAG25-866</name>
</gene>
<proteinExistence type="predicted"/>
<accession>A0A6J4R168</accession>
<feature type="region of interest" description="Disordered" evidence="1">
    <location>
        <begin position="1"/>
        <end position="65"/>
    </location>
</feature>
<protein>
    <submittedName>
        <fullName evidence="2">Uncharacterized protein</fullName>
    </submittedName>
</protein>
<feature type="non-terminal residue" evidence="2">
    <location>
        <position position="1"/>
    </location>
</feature>
<feature type="compositionally biased region" description="Basic and acidic residues" evidence="1">
    <location>
        <begin position="11"/>
        <end position="20"/>
    </location>
</feature>
<sequence length="65" mass="7276">GWSSSKHGQHDKKEKKDENPHQSSAHHRTRSGRGFPVEPDPLPAGRSRGEAHLGPDPVLRLPRRL</sequence>